<feature type="transmembrane region" description="Helical" evidence="1">
    <location>
        <begin position="45"/>
        <end position="69"/>
    </location>
</feature>
<keyword evidence="1" id="KW-0812">Transmembrane</keyword>
<dbReference type="InterPro" id="IPR046077">
    <property type="entry name" value="DUF6095"/>
</dbReference>
<accession>A0A6P0UBP3</accession>
<keyword evidence="3" id="KW-1185">Reference proteome</keyword>
<comment type="caution">
    <text evidence="2">The sequence shown here is derived from an EMBL/GenBank/DDBJ whole genome shotgun (WGS) entry which is preliminary data.</text>
</comment>
<keyword evidence="1" id="KW-1133">Transmembrane helix</keyword>
<dbReference type="AlphaFoldDB" id="A0A6P0UBP3"/>
<evidence type="ECO:0000313" key="3">
    <source>
        <dbReference type="Proteomes" id="UP000468443"/>
    </source>
</evidence>
<name>A0A6P0UBP3_9FLAO</name>
<evidence type="ECO:0000256" key="1">
    <source>
        <dbReference type="SAM" id="Phobius"/>
    </source>
</evidence>
<proteinExistence type="predicted"/>
<evidence type="ECO:0000313" key="2">
    <source>
        <dbReference type="EMBL" id="NER09058.1"/>
    </source>
</evidence>
<sequence length="85" mass="9379">MKNSTARRTNKELLIKGVKFLAYTVALMFTAPVVLYQAFKNQDHPWFIPVLVIGGILALGAIGMGFYSIKTVVDALFGKSTSRKD</sequence>
<dbReference type="Pfam" id="PF19589">
    <property type="entry name" value="DUF6095"/>
    <property type="match status" value="1"/>
</dbReference>
<protein>
    <submittedName>
        <fullName evidence="2">Uncharacterized protein</fullName>
    </submittedName>
</protein>
<reference evidence="2 3" key="1">
    <citation type="submission" date="2020-01" db="EMBL/GenBank/DDBJ databases">
        <title>Muriicola jejuensis KCTC 22299.</title>
        <authorList>
            <person name="Wang G."/>
        </authorList>
    </citation>
    <scope>NUCLEOTIDE SEQUENCE [LARGE SCALE GENOMIC DNA]</scope>
    <source>
        <strain evidence="2 3">KCTC 22299</strain>
    </source>
</reference>
<feature type="transmembrane region" description="Helical" evidence="1">
    <location>
        <begin position="20"/>
        <end position="39"/>
    </location>
</feature>
<dbReference type="RefSeq" id="WP_163691140.1">
    <property type="nucleotide sequence ID" value="NZ_FXTW01000001.1"/>
</dbReference>
<organism evidence="2 3">
    <name type="scientific">Muriicola jejuensis</name>
    <dbReference type="NCBI Taxonomy" id="504488"/>
    <lineage>
        <taxon>Bacteria</taxon>
        <taxon>Pseudomonadati</taxon>
        <taxon>Bacteroidota</taxon>
        <taxon>Flavobacteriia</taxon>
        <taxon>Flavobacteriales</taxon>
        <taxon>Flavobacteriaceae</taxon>
        <taxon>Muriicola</taxon>
    </lineage>
</organism>
<gene>
    <name evidence="2" type="ORF">GWK09_00880</name>
</gene>
<dbReference type="EMBL" id="JAABOP010000001">
    <property type="protein sequence ID" value="NER09058.1"/>
    <property type="molecule type" value="Genomic_DNA"/>
</dbReference>
<keyword evidence="1" id="KW-0472">Membrane</keyword>
<dbReference type="Proteomes" id="UP000468443">
    <property type="component" value="Unassembled WGS sequence"/>
</dbReference>